<proteinExistence type="predicted"/>
<dbReference type="EMBL" id="BNCP01000001">
    <property type="protein sequence ID" value="GIL69351.1"/>
    <property type="molecule type" value="Genomic_DNA"/>
</dbReference>
<accession>A0A8J4FG09</accession>
<comment type="caution">
    <text evidence="2">The sequence shown here is derived from an EMBL/GenBank/DDBJ whole genome shotgun (WGS) entry which is preliminary data.</text>
</comment>
<feature type="compositionally biased region" description="Low complexity" evidence="1">
    <location>
        <begin position="41"/>
        <end position="51"/>
    </location>
</feature>
<evidence type="ECO:0000256" key="1">
    <source>
        <dbReference type="SAM" id="MobiDB-lite"/>
    </source>
</evidence>
<feature type="non-terminal residue" evidence="2">
    <location>
        <position position="155"/>
    </location>
</feature>
<keyword evidence="3" id="KW-1185">Reference proteome</keyword>
<name>A0A8J4FG09_9CHLO</name>
<dbReference type="Proteomes" id="UP000747110">
    <property type="component" value="Unassembled WGS sequence"/>
</dbReference>
<reference evidence="2" key="1">
    <citation type="journal article" date="2021" name="Proc. Natl. Acad. Sci. U.S.A.">
        <title>Three genomes in the algal genus Volvox reveal the fate of a haploid sex-determining region after a transition to homothallism.</title>
        <authorList>
            <person name="Yamamoto K."/>
            <person name="Hamaji T."/>
            <person name="Kawai-Toyooka H."/>
            <person name="Matsuzaki R."/>
            <person name="Takahashi F."/>
            <person name="Nishimura Y."/>
            <person name="Kawachi M."/>
            <person name="Noguchi H."/>
            <person name="Minakuchi Y."/>
            <person name="Umen J.G."/>
            <person name="Toyoda A."/>
            <person name="Nozaki H."/>
        </authorList>
    </citation>
    <scope>NUCLEOTIDE SEQUENCE</scope>
    <source>
        <strain evidence="2">NIES-3786</strain>
    </source>
</reference>
<organism evidence="2 3">
    <name type="scientific">Volvox reticuliferus</name>
    <dbReference type="NCBI Taxonomy" id="1737510"/>
    <lineage>
        <taxon>Eukaryota</taxon>
        <taxon>Viridiplantae</taxon>
        <taxon>Chlorophyta</taxon>
        <taxon>core chlorophytes</taxon>
        <taxon>Chlorophyceae</taxon>
        <taxon>CS clade</taxon>
        <taxon>Chlamydomonadales</taxon>
        <taxon>Volvocaceae</taxon>
        <taxon>Volvox</taxon>
    </lineage>
</organism>
<evidence type="ECO:0000313" key="3">
    <source>
        <dbReference type="Proteomes" id="UP000747110"/>
    </source>
</evidence>
<dbReference type="AlphaFoldDB" id="A0A8J4FG09"/>
<sequence>MPDAPMPASPPRVATHQHLRVPAAVGLPRSWPVRVPFHAARQGRSSRRAGSYTALPPHPARLPSAPAAKQVAAAATVGPAALTHSPSSAVPVLTPMMQAQSEALRPVLPTVTSMTQPNPTPSPLPMLPPAVARPSLRHAAAPPDPHIGLPALHIG</sequence>
<protein>
    <submittedName>
        <fullName evidence="2">Uncharacterized protein</fullName>
    </submittedName>
</protein>
<evidence type="ECO:0000313" key="2">
    <source>
        <dbReference type="EMBL" id="GIL69351.1"/>
    </source>
</evidence>
<gene>
    <name evidence="2" type="ORF">Vretifemale_318</name>
</gene>
<feature type="region of interest" description="Disordered" evidence="1">
    <location>
        <begin position="41"/>
        <end position="67"/>
    </location>
</feature>